<dbReference type="Gene3D" id="3.10.580.10">
    <property type="entry name" value="CBS-domain"/>
    <property type="match status" value="1"/>
</dbReference>
<keyword evidence="6 10" id="KW-0472">Membrane</keyword>
<evidence type="ECO:0000256" key="9">
    <source>
        <dbReference type="ARBA" id="ARBA00023303"/>
    </source>
</evidence>
<dbReference type="PRINTS" id="PR00762">
    <property type="entry name" value="CLCHANNEL"/>
</dbReference>
<comment type="subcellular location">
    <subcellularLocation>
        <location evidence="1">Membrane</location>
        <topology evidence="1">Multi-pass membrane protein</topology>
    </subcellularLocation>
</comment>
<evidence type="ECO:0000256" key="3">
    <source>
        <dbReference type="ARBA" id="ARBA00022692"/>
    </source>
</evidence>
<evidence type="ECO:0000256" key="5">
    <source>
        <dbReference type="ARBA" id="ARBA00023065"/>
    </source>
</evidence>
<comment type="caution">
    <text evidence="11">The sequence shown here is derived from an EMBL/GenBank/DDBJ whole genome shotgun (WGS) entry which is preliminary data.</text>
</comment>
<feature type="transmembrane region" description="Helical" evidence="10">
    <location>
        <begin position="20"/>
        <end position="46"/>
    </location>
</feature>
<evidence type="ECO:0000256" key="7">
    <source>
        <dbReference type="ARBA" id="ARBA00023173"/>
    </source>
</evidence>
<evidence type="ECO:0000256" key="2">
    <source>
        <dbReference type="ARBA" id="ARBA00022448"/>
    </source>
</evidence>
<keyword evidence="8" id="KW-0868">Chloride</keyword>
<feature type="transmembrane region" description="Helical" evidence="10">
    <location>
        <begin position="141"/>
        <end position="165"/>
    </location>
</feature>
<dbReference type="CDD" id="cd04592">
    <property type="entry name" value="CBS_pair_voltage-gated_CLC_euk_bac"/>
    <property type="match status" value="1"/>
</dbReference>
<feature type="transmembrane region" description="Helical" evidence="10">
    <location>
        <begin position="212"/>
        <end position="229"/>
    </location>
</feature>
<proteinExistence type="predicted"/>
<keyword evidence="4 10" id="KW-1133">Transmembrane helix</keyword>
<dbReference type="InterPro" id="IPR014743">
    <property type="entry name" value="Cl-channel_core"/>
</dbReference>
<dbReference type="PANTHER" id="PTHR43427:SF6">
    <property type="entry name" value="CHLORIDE CHANNEL PROTEIN CLC-E"/>
    <property type="match status" value="1"/>
</dbReference>
<keyword evidence="3 10" id="KW-0812">Transmembrane</keyword>
<evidence type="ECO:0000313" key="12">
    <source>
        <dbReference type="Proteomes" id="UP000288805"/>
    </source>
</evidence>
<accession>A0A438JTR2</accession>
<evidence type="ECO:0000256" key="4">
    <source>
        <dbReference type="ARBA" id="ARBA00022989"/>
    </source>
</evidence>
<dbReference type="CDD" id="cd00400">
    <property type="entry name" value="Voltage_gated_ClC"/>
    <property type="match status" value="1"/>
</dbReference>
<sequence>MMLHGNGTAQLGSRELTSTVSFAGYPMWAAFPVLGGLSVGLIALAYPEILYWGFENVDILLESRPFVKGLSADLLLQLVAVKIVATSLCRASGLVGGYYAPSLFIGAATGMAYGKFITFAISQSNPMFHLSILEVASPQAYGLVGMAATLAGVCQVPLTAVLLLFELTQDYRIVLPLLGAVGLSSWTTSRQAKRKDVGDPGNLKREMLRKQIYLPMTPVCSLLVIQLLQRHHMQVTFVKLKVHSVLMIPIVRQRARKEDFCFTSHENKICDCPDEYITYRGSESTARGKADVCSNRDDDHLLIGLLTLEDIQEFSEREKARIRRSKEVLVSEMCSLDGEKCRVPWTVTPGMNLFSAQMIMNTLGVNQLPVISDHVEDHKGHPVGLLDRECISLAFRFGY</sequence>
<dbReference type="Gene3D" id="1.10.3080.10">
    <property type="entry name" value="Clc chloride channel"/>
    <property type="match status" value="1"/>
</dbReference>
<dbReference type="InterPro" id="IPR001807">
    <property type="entry name" value="ClC"/>
</dbReference>
<keyword evidence="2" id="KW-0813">Transport</keyword>
<evidence type="ECO:0000256" key="6">
    <source>
        <dbReference type="ARBA" id="ARBA00023136"/>
    </source>
</evidence>
<dbReference type="SUPFAM" id="SSF54631">
    <property type="entry name" value="CBS-domain pair"/>
    <property type="match status" value="1"/>
</dbReference>
<keyword evidence="7" id="KW-0869">Chloride channel</keyword>
<protein>
    <submittedName>
        <fullName evidence="11">Chloride channel protein CLC-e</fullName>
    </submittedName>
</protein>
<keyword evidence="9" id="KW-0407">Ion channel</keyword>
<dbReference type="GO" id="GO:0034707">
    <property type="term" value="C:chloride channel complex"/>
    <property type="evidence" value="ECO:0007669"/>
    <property type="project" value="UniProtKB-KW"/>
</dbReference>
<evidence type="ECO:0000313" key="11">
    <source>
        <dbReference type="EMBL" id="RVX12288.1"/>
    </source>
</evidence>
<dbReference type="EMBL" id="QGNW01000028">
    <property type="protein sequence ID" value="RVX12288.1"/>
    <property type="molecule type" value="Genomic_DNA"/>
</dbReference>
<gene>
    <name evidence="11" type="primary">CLC-E_1</name>
    <name evidence="11" type="ORF">CK203_010585</name>
</gene>
<dbReference type="InterPro" id="IPR046342">
    <property type="entry name" value="CBS_dom_sf"/>
</dbReference>
<dbReference type="Proteomes" id="UP000288805">
    <property type="component" value="Unassembled WGS sequence"/>
</dbReference>
<dbReference type="AlphaFoldDB" id="A0A438JTR2"/>
<name>A0A438JTR2_VITVI</name>
<evidence type="ECO:0000256" key="1">
    <source>
        <dbReference type="ARBA" id="ARBA00004141"/>
    </source>
</evidence>
<organism evidence="11 12">
    <name type="scientific">Vitis vinifera</name>
    <name type="common">Grape</name>
    <dbReference type="NCBI Taxonomy" id="29760"/>
    <lineage>
        <taxon>Eukaryota</taxon>
        <taxon>Viridiplantae</taxon>
        <taxon>Streptophyta</taxon>
        <taxon>Embryophyta</taxon>
        <taxon>Tracheophyta</taxon>
        <taxon>Spermatophyta</taxon>
        <taxon>Magnoliopsida</taxon>
        <taxon>eudicotyledons</taxon>
        <taxon>Gunneridae</taxon>
        <taxon>Pentapetalae</taxon>
        <taxon>rosids</taxon>
        <taxon>Vitales</taxon>
        <taxon>Vitaceae</taxon>
        <taxon>Viteae</taxon>
        <taxon>Vitis</taxon>
    </lineage>
</organism>
<keyword evidence="5" id="KW-0406">Ion transport</keyword>
<feature type="transmembrane region" description="Helical" evidence="10">
    <location>
        <begin position="97"/>
        <end position="121"/>
    </location>
</feature>
<dbReference type="GO" id="GO:0005254">
    <property type="term" value="F:chloride channel activity"/>
    <property type="evidence" value="ECO:0007669"/>
    <property type="project" value="UniProtKB-KW"/>
</dbReference>
<dbReference type="InterPro" id="IPR050368">
    <property type="entry name" value="ClC-type_chloride_channel"/>
</dbReference>
<dbReference type="Pfam" id="PF00654">
    <property type="entry name" value="Voltage_CLC"/>
    <property type="match status" value="1"/>
</dbReference>
<reference evidence="11 12" key="1">
    <citation type="journal article" date="2018" name="PLoS Genet.">
        <title>Population sequencing reveals clonal diversity and ancestral inbreeding in the grapevine cultivar Chardonnay.</title>
        <authorList>
            <person name="Roach M.J."/>
            <person name="Johnson D.L."/>
            <person name="Bohlmann J."/>
            <person name="van Vuuren H.J."/>
            <person name="Jones S.J."/>
            <person name="Pretorius I.S."/>
            <person name="Schmidt S.A."/>
            <person name="Borneman A.R."/>
        </authorList>
    </citation>
    <scope>NUCLEOTIDE SEQUENCE [LARGE SCALE GENOMIC DNA]</scope>
    <source>
        <strain evidence="12">cv. Chardonnay</strain>
        <tissue evidence="11">Leaf</tissue>
    </source>
</reference>
<dbReference type="PANTHER" id="PTHR43427">
    <property type="entry name" value="CHLORIDE CHANNEL PROTEIN CLC-E"/>
    <property type="match status" value="1"/>
</dbReference>
<evidence type="ECO:0000256" key="10">
    <source>
        <dbReference type="SAM" id="Phobius"/>
    </source>
</evidence>
<dbReference type="SUPFAM" id="SSF81340">
    <property type="entry name" value="Clc chloride channel"/>
    <property type="match status" value="1"/>
</dbReference>
<evidence type="ECO:0000256" key="8">
    <source>
        <dbReference type="ARBA" id="ARBA00023214"/>
    </source>
</evidence>